<evidence type="ECO:0000256" key="9">
    <source>
        <dbReference type="ARBA" id="ARBA00023136"/>
    </source>
</evidence>
<feature type="transmembrane region" description="Helical" evidence="11">
    <location>
        <begin position="20"/>
        <end position="45"/>
    </location>
</feature>
<evidence type="ECO:0000256" key="6">
    <source>
        <dbReference type="ARBA" id="ARBA00022519"/>
    </source>
</evidence>
<keyword evidence="9 11" id="KW-0472">Membrane</keyword>
<evidence type="ECO:0000256" key="2">
    <source>
        <dbReference type="ARBA" id="ARBA00009984"/>
    </source>
</evidence>
<dbReference type="PANTHER" id="PTHR30093:SF44">
    <property type="entry name" value="TYPE II SECRETION SYSTEM CORE PROTEIN G"/>
    <property type="match status" value="1"/>
</dbReference>
<evidence type="ECO:0000256" key="10">
    <source>
        <dbReference type="SAM" id="MobiDB-lite"/>
    </source>
</evidence>
<dbReference type="NCBIfam" id="TIGR01710">
    <property type="entry name" value="typeII_sec_gspG"/>
    <property type="match status" value="1"/>
</dbReference>
<dbReference type="PANTHER" id="PTHR30093">
    <property type="entry name" value="GENERAL SECRETION PATHWAY PROTEIN G"/>
    <property type="match status" value="1"/>
</dbReference>
<dbReference type="AlphaFoldDB" id="A0AA35UMJ1"/>
<dbReference type="GO" id="GO:0005886">
    <property type="term" value="C:plasma membrane"/>
    <property type="evidence" value="ECO:0007669"/>
    <property type="project" value="UniProtKB-SubCell"/>
</dbReference>
<comment type="similarity">
    <text evidence="2">Belongs to the GSP G family.</text>
</comment>
<evidence type="ECO:0000313" key="13">
    <source>
        <dbReference type="EMBL" id="CAI9120161.1"/>
    </source>
</evidence>
<dbReference type="Pfam" id="PF08334">
    <property type="entry name" value="T2SSG"/>
    <property type="match status" value="1"/>
</dbReference>
<dbReference type="NCBIfam" id="TIGR02532">
    <property type="entry name" value="IV_pilin_GFxxxE"/>
    <property type="match status" value="1"/>
</dbReference>
<dbReference type="Pfam" id="PF07963">
    <property type="entry name" value="N_methyl"/>
    <property type="match status" value="1"/>
</dbReference>
<evidence type="ECO:0000256" key="8">
    <source>
        <dbReference type="ARBA" id="ARBA00022989"/>
    </source>
</evidence>
<accession>A0AA35UMJ1</accession>
<keyword evidence="5" id="KW-0488">Methylation</keyword>
<protein>
    <recommendedName>
        <fullName evidence="3">Type II secretion system core protein G</fullName>
    </recommendedName>
</protein>
<dbReference type="SUPFAM" id="SSF54523">
    <property type="entry name" value="Pili subunits"/>
    <property type="match status" value="1"/>
</dbReference>
<evidence type="ECO:0000259" key="12">
    <source>
        <dbReference type="Pfam" id="PF08334"/>
    </source>
</evidence>
<evidence type="ECO:0000256" key="3">
    <source>
        <dbReference type="ARBA" id="ARBA00020042"/>
    </source>
</evidence>
<organism evidence="13 14">
    <name type="scientific">Brytella acorum</name>
    <dbReference type="NCBI Taxonomy" id="2959299"/>
    <lineage>
        <taxon>Bacteria</taxon>
        <taxon>Pseudomonadati</taxon>
        <taxon>Pseudomonadota</taxon>
        <taxon>Alphaproteobacteria</taxon>
        <taxon>Acetobacterales</taxon>
        <taxon>Acetobacteraceae</taxon>
        <taxon>Brytella</taxon>
    </lineage>
</organism>
<keyword evidence="8 11" id="KW-1133">Transmembrane helix</keyword>
<dbReference type="InterPro" id="IPR000983">
    <property type="entry name" value="Bac_GSPG_pilin"/>
</dbReference>
<gene>
    <name evidence="13" type="primary">gspG</name>
    <name evidence="13" type="ORF">LMG32879_000990</name>
</gene>
<keyword evidence="4" id="KW-1003">Cell membrane</keyword>
<proteinExistence type="inferred from homology"/>
<dbReference type="InterPro" id="IPR045584">
    <property type="entry name" value="Pilin-like"/>
</dbReference>
<evidence type="ECO:0000256" key="4">
    <source>
        <dbReference type="ARBA" id="ARBA00022475"/>
    </source>
</evidence>
<dbReference type="Proteomes" id="UP001176960">
    <property type="component" value="Unassembled WGS sequence"/>
</dbReference>
<reference evidence="13" key="1">
    <citation type="submission" date="2023-03" db="EMBL/GenBank/DDBJ databases">
        <authorList>
            <person name="Cleenwerck I."/>
        </authorList>
    </citation>
    <scope>NUCLEOTIDE SEQUENCE</scope>
    <source>
        <strain evidence="13">LMG 32879</strain>
    </source>
</reference>
<evidence type="ECO:0000256" key="11">
    <source>
        <dbReference type="SAM" id="Phobius"/>
    </source>
</evidence>
<dbReference type="InterPro" id="IPR010054">
    <property type="entry name" value="Type2_sec_GspG"/>
</dbReference>
<dbReference type="EMBL" id="CATKSH010000004">
    <property type="protein sequence ID" value="CAI9120161.1"/>
    <property type="molecule type" value="Genomic_DNA"/>
</dbReference>
<dbReference type="Gene3D" id="3.30.700.10">
    <property type="entry name" value="Glycoprotein, Type 4 Pilin"/>
    <property type="match status" value="1"/>
</dbReference>
<comment type="caution">
    <text evidence="13">The sequence shown here is derived from an EMBL/GenBank/DDBJ whole genome shotgun (WGS) entry which is preliminary data.</text>
</comment>
<sequence>MFPLPAQDVQTRRDEQGDAGFTLLEILVVLAILALLVGLVAPAALRQLGGARNSVAHQSIARIGTILDMYKLDTGNYPGSDEGLEALVSKPSSDASGWNGPYVKDGKVPLDPWNHPYIYHNPSSRDGHDYDLCSGGSQNRRGGPGQDGMICN</sequence>
<feature type="domain" description="Type II secretion system protein GspG C-terminal" evidence="12">
    <location>
        <begin position="45"/>
        <end position="152"/>
    </location>
</feature>
<keyword evidence="6" id="KW-0997">Cell inner membrane</keyword>
<keyword evidence="14" id="KW-1185">Reference proteome</keyword>
<evidence type="ECO:0000256" key="7">
    <source>
        <dbReference type="ARBA" id="ARBA00022692"/>
    </source>
</evidence>
<dbReference type="PROSITE" id="PS00409">
    <property type="entry name" value="PROKAR_NTER_METHYL"/>
    <property type="match status" value="1"/>
</dbReference>
<evidence type="ECO:0000313" key="14">
    <source>
        <dbReference type="Proteomes" id="UP001176960"/>
    </source>
</evidence>
<dbReference type="PRINTS" id="PR00813">
    <property type="entry name" value="BCTERIALGSPG"/>
</dbReference>
<feature type="region of interest" description="Disordered" evidence="10">
    <location>
        <begin position="129"/>
        <end position="152"/>
    </location>
</feature>
<dbReference type="GO" id="GO:0015627">
    <property type="term" value="C:type II protein secretion system complex"/>
    <property type="evidence" value="ECO:0007669"/>
    <property type="project" value="InterPro"/>
</dbReference>
<keyword evidence="7 11" id="KW-0812">Transmembrane</keyword>
<evidence type="ECO:0000256" key="1">
    <source>
        <dbReference type="ARBA" id="ARBA00004377"/>
    </source>
</evidence>
<evidence type="ECO:0000256" key="5">
    <source>
        <dbReference type="ARBA" id="ARBA00022481"/>
    </source>
</evidence>
<comment type="subcellular location">
    <subcellularLocation>
        <location evidence="1">Cell inner membrane</location>
        <topology evidence="1">Single-pass membrane protein</topology>
    </subcellularLocation>
</comment>
<name>A0AA35UMJ1_9PROT</name>
<dbReference type="InterPro" id="IPR013545">
    <property type="entry name" value="T2SS_protein-GspG_C"/>
</dbReference>
<dbReference type="GO" id="GO:0015628">
    <property type="term" value="P:protein secretion by the type II secretion system"/>
    <property type="evidence" value="ECO:0007669"/>
    <property type="project" value="InterPro"/>
</dbReference>
<dbReference type="InterPro" id="IPR012902">
    <property type="entry name" value="N_methyl_site"/>
</dbReference>